<dbReference type="HOGENOM" id="CLU_1703854_0_0_1"/>
<feature type="chain" id="PRO_5004170571" evidence="1">
    <location>
        <begin position="17"/>
        <end position="154"/>
    </location>
</feature>
<sequence>MRTGVVFACLLSLAAAAPAENLSERDSGSMIVSVTEANGLQKRVEGGVYICTDINWGGNCGFAKQPWDQCIQLDSPWDYNCGSSSTLTIWNPGYADLRTAGWNDRIGSFRVKQIPGPNCLYDLGTPSLPSVDCTVCCNGCSRSGTSCCPSGAIC</sequence>
<dbReference type="GeneID" id="4317938"/>
<dbReference type="EMBL" id="CH476597">
    <property type="protein sequence ID" value="EAU36832.1"/>
    <property type="molecule type" value="Genomic_DNA"/>
</dbReference>
<feature type="signal peptide" evidence="1">
    <location>
        <begin position="1"/>
        <end position="16"/>
    </location>
</feature>
<dbReference type="STRING" id="341663.Q0CRX6"/>
<evidence type="ECO:0000313" key="3">
    <source>
        <dbReference type="Proteomes" id="UP000007963"/>
    </source>
</evidence>
<dbReference type="OrthoDB" id="2910287at2759"/>
<dbReference type="OMA" id="ICTDINW"/>
<dbReference type="RefSeq" id="XP_001212736.1">
    <property type="nucleotide sequence ID" value="XM_001212736.1"/>
</dbReference>
<dbReference type="AlphaFoldDB" id="Q0CRX6"/>
<organism evidence="2 3">
    <name type="scientific">Aspergillus terreus (strain NIH 2624 / FGSC A1156)</name>
    <dbReference type="NCBI Taxonomy" id="341663"/>
    <lineage>
        <taxon>Eukaryota</taxon>
        <taxon>Fungi</taxon>
        <taxon>Dikarya</taxon>
        <taxon>Ascomycota</taxon>
        <taxon>Pezizomycotina</taxon>
        <taxon>Eurotiomycetes</taxon>
        <taxon>Eurotiomycetidae</taxon>
        <taxon>Eurotiales</taxon>
        <taxon>Aspergillaceae</taxon>
        <taxon>Aspergillus</taxon>
        <taxon>Aspergillus subgen. Circumdati</taxon>
    </lineage>
</organism>
<evidence type="ECO:0000313" key="2">
    <source>
        <dbReference type="EMBL" id="EAU36832.1"/>
    </source>
</evidence>
<gene>
    <name evidence="2" type="ORF">ATEG_03558</name>
</gene>
<evidence type="ECO:0000256" key="1">
    <source>
        <dbReference type="SAM" id="SignalP"/>
    </source>
</evidence>
<name>Q0CRX6_ASPTN</name>
<proteinExistence type="predicted"/>
<dbReference type="VEuPathDB" id="FungiDB:ATEG_03558"/>
<reference evidence="3" key="1">
    <citation type="submission" date="2005-09" db="EMBL/GenBank/DDBJ databases">
        <title>Annotation of the Aspergillus terreus NIH2624 genome.</title>
        <authorList>
            <person name="Birren B.W."/>
            <person name="Lander E.S."/>
            <person name="Galagan J.E."/>
            <person name="Nusbaum C."/>
            <person name="Devon K."/>
            <person name="Henn M."/>
            <person name="Ma L.-J."/>
            <person name="Jaffe D.B."/>
            <person name="Butler J."/>
            <person name="Alvarez P."/>
            <person name="Gnerre S."/>
            <person name="Grabherr M."/>
            <person name="Kleber M."/>
            <person name="Mauceli E.W."/>
            <person name="Brockman W."/>
            <person name="Rounsley S."/>
            <person name="Young S.K."/>
            <person name="LaButti K."/>
            <person name="Pushparaj V."/>
            <person name="DeCaprio D."/>
            <person name="Crawford M."/>
            <person name="Koehrsen M."/>
            <person name="Engels R."/>
            <person name="Montgomery P."/>
            <person name="Pearson M."/>
            <person name="Howarth C."/>
            <person name="Larson L."/>
            <person name="Luoma S."/>
            <person name="White J."/>
            <person name="Alvarado L."/>
            <person name="Kodira C.D."/>
            <person name="Zeng Q."/>
            <person name="Oleary S."/>
            <person name="Yandava C."/>
            <person name="Denning D.W."/>
            <person name="Nierman W.C."/>
            <person name="Milne T."/>
            <person name="Madden K."/>
        </authorList>
    </citation>
    <scope>NUCLEOTIDE SEQUENCE [LARGE SCALE GENOMIC DNA]</scope>
    <source>
        <strain evidence="3">NIH 2624 / FGSC A1156</strain>
    </source>
</reference>
<accession>Q0CRX6</accession>
<keyword evidence="1" id="KW-0732">Signal</keyword>
<protein>
    <submittedName>
        <fullName evidence="2">Uncharacterized protein</fullName>
    </submittedName>
</protein>
<dbReference type="Proteomes" id="UP000007963">
    <property type="component" value="Unassembled WGS sequence"/>
</dbReference>